<dbReference type="STRING" id="1300222.I532_19337"/>
<protein>
    <submittedName>
        <fullName evidence="1">Uncharacterized protein</fullName>
    </submittedName>
</protein>
<name>M8DCM5_9BACL</name>
<organism evidence="1 2">
    <name type="scientific">Brevibacillus borstelensis AK1</name>
    <dbReference type="NCBI Taxonomy" id="1300222"/>
    <lineage>
        <taxon>Bacteria</taxon>
        <taxon>Bacillati</taxon>
        <taxon>Bacillota</taxon>
        <taxon>Bacilli</taxon>
        <taxon>Bacillales</taxon>
        <taxon>Paenibacillaceae</taxon>
        <taxon>Brevibacillus</taxon>
    </lineage>
</organism>
<dbReference type="Proteomes" id="UP000012081">
    <property type="component" value="Unassembled WGS sequence"/>
</dbReference>
<dbReference type="EMBL" id="APBN01000010">
    <property type="protein sequence ID" value="EMT51102.1"/>
    <property type="molecule type" value="Genomic_DNA"/>
</dbReference>
<sequence>MGSVVRAAVAEMKQEKKAPGSVGHLLGSLYCPAPFQKGNRVQKQPARGCVSEVGREKRVPLFPFLLGRCPKDLRLFLLFHLYSDCFRPVFLKAKDKKAFASMNLSSLQRLKGSL</sequence>
<accession>M8DCM5</accession>
<comment type="caution">
    <text evidence="1">The sequence shown here is derived from an EMBL/GenBank/DDBJ whole genome shotgun (WGS) entry which is preliminary data.</text>
</comment>
<proteinExistence type="predicted"/>
<keyword evidence="2" id="KW-1185">Reference proteome</keyword>
<dbReference type="PATRIC" id="fig|1300222.3.peg.4062"/>
<evidence type="ECO:0000313" key="1">
    <source>
        <dbReference type="EMBL" id="EMT51102.1"/>
    </source>
</evidence>
<gene>
    <name evidence="1" type="ORF">I532_19337</name>
</gene>
<dbReference type="AlphaFoldDB" id="M8DCM5"/>
<evidence type="ECO:0000313" key="2">
    <source>
        <dbReference type="Proteomes" id="UP000012081"/>
    </source>
</evidence>
<reference evidence="1 2" key="1">
    <citation type="submission" date="2013-03" db="EMBL/GenBank/DDBJ databases">
        <title>Assembly of a new bacterial strain Brevibacillus borstelensis AK1.</title>
        <authorList>
            <person name="Rajan I."/>
            <person name="PoliReddy D."/>
            <person name="Sugumar T."/>
            <person name="Rathinam K."/>
            <person name="Alqarawi S."/>
            <person name="Khalil A.B."/>
            <person name="Sivakumar N."/>
        </authorList>
    </citation>
    <scope>NUCLEOTIDE SEQUENCE [LARGE SCALE GENOMIC DNA]</scope>
    <source>
        <strain evidence="1 2">AK1</strain>
    </source>
</reference>